<keyword evidence="7" id="KW-1185">Reference proteome</keyword>
<evidence type="ECO:0000256" key="4">
    <source>
        <dbReference type="ARBA" id="ARBA00023136"/>
    </source>
</evidence>
<feature type="transmembrane region" description="Helical" evidence="5">
    <location>
        <begin position="20"/>
        <end position="38"/>
    </location>
</feature>
<dbReference type="InterPro" id="IPR032808">
    <property type="entry name" value="DoxX"/>
</dbReference>
<keyword evidence="4 5" id="KW-0472">Membrane</keyword>
<accession>A0A846MTM2</accession>
<reference evidence="6 7" key="1">
    <citation type="submission" date="2020-03" db="EMBL/GenBank/DDBJ databases">
        <title>Genomic Encyclopedia of Type Strains, Phase IV (KMG-IV): sequencing the most valuable type-strain genomes for metagenomic binning, comparative biology and taxonomic classification.</title>
        <authorList>
            <person name="Goeker M."/>
        </authorList>
    </citation>
    <scope>NUCLEOTIDE SEQUENCE [LARGE SCALE GENOMIC DNA]</scope>
    <source>
        <strain evidence="6 7">DSM 19867</strain>
    </source>
</reference>
<sequence>MQSWTERDPGWVDAILEWRWTWLLARVGLTSAYFIGGVNKALDFPAAVAEQAHFGMQPAVLWAGVAVVCELVAPVLIVWGRFVWLAAGALGVLTFIASLLANDFWNKTGEAHFMALNSFFEHIGLIAGLVMAALIAEHAKRQR</sequence>
<evidence type="ECO:0000256" key="2">
    <source>
        <dbReference type="ARBA" id="ARBA00022692"/>
    </source>
</evidence>
<comment type="caution">
    <text evidence="6">The sequence shown here is derived from an EMBL/GenBank/DDBJ whole genome shotgun (WGS) entry which is preliminary data.</text>
</comment>
<evidence type="ECO:0000313" key="7">
    <source>
        <dbReference type="Proteomes" id="UP000570514"/>
    </source>
</evidence>
<proteinExistence type="predicted"/>
<feature type="transmembrane region" description="Helical" evidence="5">
    <location>
        <begin position="113"/>
        <end position="136"/>
    </location>
</feature>
<dbReference type="GO" id="GO:0016020">
    <property type="term" value="C:membrane"/>
    <property type="evidence" value="ECO:0007669"/>
    <property type="project" value="UniProtKB-SubCell"/>
</dbReference>
<keyword evidence="2 5" id="KW-0812">Transmembrane</keyword>
<evidence type="ECO:0000256" key="1">
    <source>
        <dbReference type="ARBA" id="ARBA00004141"/>
    </source>
</evidence>
<dbReference type="EMBL" id="JAASRM010000001">
    <property type="protein sequence ID" value="NIK86784.1"/>
    <property type="molecule type" value="Genomic_DNA"/>
</dbReference>
<name>A0A846MTM2_9PROT</name>
<keyword evidence="3 5" id="KW-1133">Transmembrane helix</keyword>
<dbReference type="RefSeq" id="WP_167079810.1">
    <property type="nucleotide sequence ID" value="NZ_BAAADC010000001.1"/>
</dbReference>
<feature type="transmembrane region" description="Helical" evidence="5">
    <location>
        <begin position="83"/>
        <end position="101"/>
    </location>
</feature>
<dbReference type="AlphaFoldDB" id="A0A846MTM2"/>
<comment type="subcellular location">
    <subcellularLocation>
        <location evidence="1">Membrane</location>
        <topology evidence="1">Multi-pass membrane protein</topology>
    </subcellularLocation>
</comment>
<gene>
    <name evidence="6" type="ORF">FHS83_000102</name>
</gene>
<feature type="transmembrane region" description="Helical" evidence="5">
    <location>
        <begin position="59"/>
        <end position="77"/>
    </location>
</feature>
<evidence type="ECO:0000313" key="6">
    <source>
        <dbReference type="EMBL" id="NIK86784.1"/>
    </source>
</evidence>
<organism evidence="6 7">
    <name type="scientific">Rhizomicrobium palustre</name>
    <dbReference type="NCBI Taxonomy" id="189966"/>
    <lineage>
        <taxon>Bacteria</taxon>
        <taxon>Pseudomonadati</taxon>
        <taxon>Pseudomonadota</taxon>
        <taxon>Alphaproteobacteria</taxon>
        <taxon>Micropepsales</taxon>
        <taxon>Micropepsaceae</taxon>
        <taxon>Rhizomicrobium</taxon>
    </lineage>
</organism>
<dbReference type="Pfam" id="PF07681">
    <property type="entry name" value="DoxX"/>
    <property type="match status" value="1"/>
</dbReference>
<evidence type="ECO:0000256" key="5">
    <source>
        <dbReference type="SAM" id="Phobius"/>
    </source>
</evidence>
<dbReference type="Proteomes" id="UP000570514">
    <property type="component" value="Unassembled WGS sequence"/>
</dbReference>
<evidence type="ECO:0000256" key="3">
    <source>
        <dbReference type="ARBA" id="ARBA00022989"/>
    </source>
</evidence>
<protein>
    <submittedName>
        <fullName evidence="6">Putative membrane protein YphA (DoxX/SURF4 family)</fullName>
    </submittedName>
</protein>